<gene>
    <name evidence="9" type="ORF">AOC36_10850</name>
</gene>
<feature type="transmembrane region" description="Helical" evidence="7">
    <location>
        <begin position="268"/>
        <end position="285"/>
    </location>
</feature>
<keyword evidence="2 7" id="KW-0813">Transport</keyword>
<feature type="transmembrane region" description="Helical" evidence="7">
    <location>
        <begin position="159"/>
        <end position="182"/>
    </location>
</feature>
<organism evidence="9 10">
    <name type="scientific">Erysipelothrix larvae</name>
    <dbReference type="NCBI Taxonomy" id="1514105"/>
    <lineage>
        <taxon>Bacteria</taxon>
        <taxon>Bacillati</taxon>
        <taxon>Bacillota</taxon>
        <taxon>Erysipelotrichia</taxon>
        <taxon>Erysipelotrichales</taxon>
        <taxon>Erysipelotrichaceae</taxon>
        <taxon>Erysipelothrix</taxon>
    </lineage>
</organism>
<keyword evidence="5 7" id="KW-1133">Transmembrane helix</keyword>
<proteinExistence type="inferred from homology"/>
<dbReference type="PROSITE" id="PS50928">
    <property type="entry name" value="ABC_TM1"/>
    <property type="match status" value="1"/>
</dbReference>
<feature type="transmembrane region" description="Helical" evidence="7">
    <location>
        <begin position="110"/>
        <end position="130"/>
    </location>
</feature>
<dbReference type="InterPro" id="IPR000515">
    <property type="entry name" value="MetI-like"/>
</dbReference>
<sequence length="295" mass="33625">MGKFKLKYSAENSRSAWLFLLPTLLIVFVFSIYPLFRSFIMSFQSGRLGNMSFNGIRNYQVVITDPKFHDAMKNTALYAFAVVPIGIIISLVIAWLIFDRLKFKSFFETIFFLPYLTSTVAIGVVFRYLFNFDYGMINHLLGFVGIAPINFLDNVNMSVWTLIIFGVWSGLAFNIIILLSGLRSINQEYYKVADMFGATKREQFFKITVPQLIPIITFLFSVGLISAFKVYTQVFALFGGKAGIANSAMTAVFYIYDKFYVQTRFGQGMAATIILFVIILLITFIQNKVIAWITK</sequence>
<feature type="transmembrane region" description="Helical" evidence="7">
    <location>
        <begin position="203"/>
        <end position="228"/>
    </location>
</feature>
<dbReference type="Pfam" id="PF00528">
    <property type="entry name" value="BPD_transp_1"/>
    <property type="match status" value="1"/>
</dbReference>
<dbReference type="EMBL" id="CP013213">
    <property type="protein sequence ID" value="AMC94452.1"/>
    <property type="molecule type" value="Genomic_DNA"/>
</dbReference>
<protein>
    <submittedName>
        <fullName evidence="9">Sugar ABC transporter permease</fullName>
    </submittedName>
</protein>
<dbReference type="OrthoDB" id="42615at2"/>
<feature type="transmembrane region" description="Helical" evidence="7">
    <location>
        <begin position="16"/>
        <end position="36"/>
    </location>
</feature>
<accession>A0A0X8H1M3</accession>
<dbReference type="KEGG" id="erl:AOC36_10850"/>
<dbReference type="InterPro" id="IPR035906">
    <property type="entry name" value="MetI-like_sf"/>
</dbReference>
<keyword evidence="6 7" id="KW-0472">Membrane</keyword>
<dbReference type="InterPro" id="IPR051393">
    <property type="entry name" value="ABC_transporter_permease"/>
</dbReference>
<dbReference type="PANTHER" id="PTHR30193:SF37">
    <property type="entry name" value="INNER MEMBRANE ABC TRANSPORTER PERMEASE PROTEIN YCJO"/>
    <property type="match status" value="1"/>
</dbReference>
<evidence type="ECO:0000313" key="10">
    <source>
        <dbReference type="Proteomes" id="UP000063781"/>
    </source>
</evidence>
<dbReference type="GO" id="GO:0005886">
    <property type="term" value="C:plasma membrane"/>
    <property type="evidence" value="ECO:0007669"/>
    <property type="project" value="UniProtKB-SubCell"/>
</dbReference>
<dbReference type="PANTHER" id="PTHR30193">
    <property type="entry name" value="ABC TRANSPORTER PERMEASE PROTEIN"/>
    <property type="match status" value="1"/>
</dbReference>
<evidence type="ECO:0000313" key="9">
    <source>
        <dbReference type="EMBL" id="AMC94452.1"/>
    </source>
</evidence>
<evidence type="ECO:0000256" key="2">
    <source>
        <dbReference type="ARBA" id="ARBA00022448"/>
    </source>
</evidence>
<feature type="transmembrane region" description="Helical" evidence="7">
    <location>
        <begin position="76"/>
        <end position="98"/>
    </location>
</feature>
<evidence type="ECO:0000256" key="5">
    <source>
        <dbReference type="ARBA" id="ARBA00022989"/>
    </source>
</evidence>
<feature type="domain" description="ABC transmembrane type-1" evidence="8">
    <location>
        <begin position="72"/>
        <end position="286"/>
    </location>
</feature>
<evidence type="ECO:0000259" key="8">
    <source>
        <dbReference type="PROSITE" id="PS50928"/>
    </source>
</evidence>
<reference evidence="9 10" key="1">
    <citation type="submission" date="2015-10" db="EMBL/GenBank/DDBJ databases">
        <title>Erysipelothrix larvae sp. LV19 isolated from the larval gut of the rhinoceros beetle, Trypoxylus dichotomus.</title>
        <authorList>
            <person name="Lim S."/>
            <person name="Kim B.-C."/>
        </authorList>
    </citation>
    <scope>NUCLEOTIDE SEQUENCE [LARGE SCALE GENOMIC DNA]</scope>
    <source>
        <strain evidence="9 10">LV19</strain>
    </source>
</reference>
<evidence type="ECO:0000256" key="6">
    <source>
        <dbReference type="ARBA" id="ARBA00023136"/>
    </source>
</evidence>
<dbReference type="GO" id="GO:0055085">
    <property type="term" value="P:transmembrane transport"/>
    <property type="evidence" value="ECO:0007669"/>
    <property type="project" value="InterPro"/>
</dbReference>
<keyword evidence="4 7" id="KW-0812">Transmembrane</keyword>
<name>A0A0X8H1M3_9FIRM</name>
<evidence type="ECO:0000256" key="1">
    <source>
        <dbReference type="ARBA" id="ARBA00004651"/>
    </source>
</evidence>
<evidence type="ECO:0000256" key="4">
    <source>
        <dbReference type="ARBA" id="ARBA00022692"/>
    </source>
</evidence>
<dbReference type="AlphaFoldDB" id="A0A0X8H1M3"/>
<evidence type="ECO:0000256" key="3">
    <source>
        <dbReference type="ARBA" id="ARBA00022475"/>
    </source>
</evidence>
<comment type="similarity">
    <text evidence="7">Belongs to the binding-protein-dependent transport system permease family.</text>
</comment>
<keyword evidence="10" id="KW-1185">Reference proteome</keyword>
<dbReference type="STRING" id="1514105.AOC36_10850"/>
<dbReference type="Gene3D" id="1.10.3720.10">
    <property type="entry name" value="MetI-like"/>
    <property type="match status" value="1"/>
</dbReference>
<keyword evidence="3" id="KW-1003">Cell membrane</keyword>
<feature type="transmembrane region" description="Helical" evidence="7">
    <location>
        <begin position="234"/>
        <end position="256"/>
    </location>
</feature>
<evidence type="ECO:0000256" key="7">
    <source>
        <dbReference type="RuleBase" id="RU363032"/>
    </source>
</evidence>
<dbReference type="SUPFAM" id="SSF161098">
    <property type="entry name" value="MetI-like"/>
    <property type="match status" value="1"/>
</dbReference>
<dbReference type="CDD" id="cd06261">
    <property type="entry name" value="TM_PBP2"/>
    <property type="match status" value="1"/>
</dbReference>
<dbReference type="RefSeq" id="WP_067634206.1">
    <property type="nucleotide sequence ID" value="NZ_CP013213.1"/>
</dbReference>
<dbReference type="Proteomes" id="UP000063781">
    <property type="component" value="Chromosome"/>
</dbReference>
<comment type="subcellular location">
    <subcellularLocation>
        <location evidence="1 7">Cell membrane</location>
        <topology evidence="1 7">Multi-pass membrane protein</topology>
    </subcellularLocation>
</comment>